<accession>A0A5B0PLP5</accession>
<proteinExistence type="predicted"/>
<reference evidence="1 2" key="1">
    <citation type="submission" date="2019-05" db="EMBL/GenBank/DDBJ databases">
        <title>Emergence of the Ug99 lineage of the wheat stem rust pathogen through somatic hybridization.</title>
        <authorList>
            <person name="Li F."/>
            <person name="Upadhyaya N.M."/>
            <person name="Sperschneider J."/>
            <person name="Matny O."/>
            <person name="Nguyen-Phuc H."/>
            <person name="Mago R."/>
            <person name="Raley C."/>
            <person name="Miller M.E."/>
            <person name="Silverstein K.A.T."/>
            <person name="Henningsen E."/>
            <person name="Hirsch C.D."/>
            <person name="Visser B."/>
            <person name="Pretorius Z.A."/>
            <person name="Steffenson B.J."/>
            <person name="Schwessinger B."/>
            <person name="Dodds P.N."/>
            <person name="Figueroa M."/>
        </authorList>
    </citation>
    <scope>NUCLEOTIDE SEQUENCE [LARGE SCALE GENOMIC DNA]</scope>
    <source>
        <strain evidence="1">21-0</strain>
    </source>
</reference>
<dbReference type="Proteomes" id="UP000324748">
    <property type="component" value="Unassembled WGS sequence"/>
</dbReference>
<comment type="caution">
    <text evidence="1">The sequence shown here is derived from an EMBL/GenBank/DDBJ whole genome shotgun (WGS) entry which is preliminary data.</text>
</comment>
<gene>
    <name evidence="1" type="ORF">PGT21_024116</name>
</gene>
<evidence type="ECO:0000313" key="2">
    <source>
        <dbReference type="Proteomes" id="UP000324748"/>
    </source>
</evidence>
<dbReference type="AlphaFoldDB" id="A0A5B0PLP5"/>
<keyword evidence="2" id="KW-1185">Reference proteome</keyword>
<name>A0A5B0PLP5_PUCGR</name>
<protein>
    <submittedName>
        <fullName evidence="1">Uncharacterized protein</fullName>
    </submittedName>
</protein>
<sequence>MANVVKERHETKHAVGVTLPLSLHAMVPTYLLLHFWRVLEFLGIHIQLHDLPPEAFELMLYIGLKGPMLAEPRGLPVDSMTLNRSLDDPSGSTGNQSARAFAATKGERWCWMTDWSSEARRIWLSFRNPFVRETRNPGEICPDSEPHDYESIVDRMIQDISDFVV</sequence>
<evidence type="ECO:0000313" key="1">
    <source>
        <dbReference type="EMBL" id="KAA1101550.1"/>
    </source>
</evidence>
<organism evidence="1 2">
    <name type="scientific">Puccinia graminis f. sp. tritici</name>
    <dbReference type="NCBI Taxonomy" id="56615"/>
    <lineage>
        <taxon>Eukaryota</taxon>
        <taxon>Fungi</taxon>
        <taxon>Dikarya</taxon>
        <taxon>Basidiomycota</taxon>
        <taxon>Pucciniomycotina</taxon>
        <taxon>Pucciniomycetes</taxon>
        <taxon>Pucciniales</taxon>
        <taxon>Pucciniaceae</taxon>
        <taxon>Puccinia</taxon>
    </lineage>
</organism>
<dbReference type="EMBL" id="VSWC01000053">
    <property type="protein sequence ID" value="KAA1101550.1"/>
    <property type="molecule type" value="Genomic_DNA"/>
</dbReference>